<dbReference type="Pfam" id="PF00239">
    <property type="entry name" value="Resolvase"/>
    <property type="match status" value="1"/>
</dbReference>
<dbReference type="Gene3D" id="3.40.50.1390">
    <property type="entry name" value="Resolvase, N-terminal catalytic domain"/>
    <property type="match status" value="1"/>
</dbReference>
<dbReference type="Proteomes" id="UP001429601">
    <property type="component" value="Unassembled WGS sequence"/>
</dbReference>
<dbReference type="Pfam" id="PF07508">
    <property type="entry name" value="Recombinase"/>
    <property type="match status" value="1"/>
</dbReference>
<feature type="domain" description="Recombinase" evidence="2">
    <location>
        <begin position="173"/>
        <end position="294"/>
    </location>
</feature>
<evidence type="ECO:0000313" key="4">
    <source>
        <dbReference type="Proteomes" id="UP001429601"/>
    </source>
</evidence>
<name>A0ABX0QBY3_9GAMM</name>
<dbReference type="InterPro" id="IPR050639">
    <property type="entry name" value="SSR_resolvase"/>
</dbReference>
<evidence type="ECO:0000259" key="2">
    <source>
        <dbReference type="PROSITE" id="PS51737"/>
    </source>
</evidence>
<keyword evidence="4" id="KW-1185">Reference proteome</keyword>
<dbReference type="PROSITE" id="PS51736">
    <property type="entry name" value="RECOMBINASES_3"/>
    <property type="match status" value="1"/>
</dbReference>
<dbReference type="PROSITE" id="PS51737">
    <property type="entry name" value="RECOMBINASE_DNA_BIND"/>
    <property type="match status" value="1"/>
</dbReference>
<sequence>MSTDMQQYSIDNQRAEIKRYADEHGMIVVRRYADEGRSGLDLEGRAGLQQLLADVAAFPPFSAVLVLDVSRWGRFQNADQAAFYEYMCVMHGVRVVYVAEPFENDRSPLTAVLKSLKRHLAAEYSRELSAKVKAGQARLAKLGFHMGASPGYGYRRMLTDAAGNPRRMLRPGEYKAVITDRVVLVPGPADEVDLVRDVFRLAAEGISTYRIAQQLNEAGRLTARGRPWREQRIRSMIENPKYAGFCIYGRTTKSIGAKPGRCPHWVESRGTHQPLVSVELFREANAIRKGRGESRSDERALADLKEVLEREGRLTLRIIDDAPGVLSAQAYVRRFGSLRAVYERLGYRTSRDFTYADVRQRIRPWRESMLRFVAERLMDGGSDVERRGWVLRIDDAWTVAFDTLKSVRASNSRWWRITQVHPAADITVFARMAVDGSAPLDFLVIPRCAFIEPLTVGRRPVTTEPFTYLSLGVLFDLAKSTRRQRLCG</sequence>
<dbReference type="InterPro" id="IPR036162">
    <property type="entry name" value="Resolvase-like_N_sf"/>
</dbReference>
<gene>
    <name evidence="3" type="ORF">HBF26_18215</name>
</gene>
<accession>A0ABX0QBY3</accession>
<dbReference type="PANTHER" id="PTHR30461:SF23">
    <property type="entry name" value="DNA RECOMBINASE-RELATED"/>
    <property type="match status" value="1"/>
</dbReference>
<dbReference type="EMBL" id="JAAQQR010000011">
    <property type="protein sequence ID" value="NID06827.1"/>
    <property type="molecule type" value="Genomic_DNA"/>
</dbReference>
<dbReference type="SMART" id="SM00857">
    <property type="entry name" value="Resolvase"/>
    <property type="match status" value="1"/>
</dbReference>
<protein>
    <submittedName>
        <fullName evidence="3">Recombinase family protein</fullName>
    </submittedName>
</protein>
<comment type="caution">
    <text evidence="3">The sequence shown here is derived from an EMBL/GenBank/DDBJ whole genome shotgun (WGS) entry which is preliminary data.</text>
</comment>
<feature type="domain" description="Resolvase/invertase-type recombinase catalytic" evidence="1">
    <location>
        <begin position="1"/>
        <end position="143"/>
    </location>
</feature>
<reference evidence="3 4" key="1">
    <citation type="journal article" date="2011" name="Curr. Microbiol.">
        <title>Luteibacter jiangsuensis sp. nov.: a methamidophos-degrading bacterium isolated from a methamidophos-manufacturing factory.</title>
        <authorList>
            <person name="Wang L."/>
            <person name="Wang G.L."/>
            <person name="Li S.P."/>
            <person name="Jiang J.D."/>
        </authorList>
    </citation>
    <scope>NUCLEOTIDE SEQUENCE [LARGE SCALE GENOMIC DNA]</scope>
    <source>
        <strain evidence="3 4">CGMCC 1.10133</strain>
    </source>
</reference>
<evidence type="ECO:0000313" key="3">
    <source>
        <dbReference type="EMBL" id="NID06827.1"/>
    </source>
</evidence>
<dbReference type="SUPFAM" id="SSF53041">
    <property type="entry name" value="Resolvase-like"/>
    <property type="match status" value="1"/>
</dbReference>
<dbReference type="Gene3D" id="3.90.1750.20">
    <property type="entry name" value="Putative Large Serine Recombinase, Chain B, Domain 2"/>
    <property type="match status" value="1"/>
</dbReference>
<dbReference type="PANTHER" id="PTHR30461">
    <property type="entry name" value="DNA-INVERTASE FROM LAMBDOID PROPHAGE"/>
    <property type="match status" value="1"/>
</dbReference>
<dbReference type="InterPro" id="IPR038109">
    <property type="entry name" value="DNA_bind_recomb_sf"/>
</dbReference>
<dbReference type="InterPro" id="IPR006119">
    <property type="entry name" value="Resolv_N"/>
</dbReference>
<evidence type="ECO:0000259" key="1">
    <source>
        <dbReference type="PROSITE" id="PS51736"/>
    </source>
</evidence>
<proteinExistence type="predicted"/>
<dbReference type="CDD" id="cd00338">
    <property type="entry name" value="Ser_Recombinase"/>
    <property type="match status" value="1"/>
</dbReference>
<organism evidence="3 4">
    <name type="scientific">Luteibacter jiangsuensis</name>
    <dbReference type="NCBI Taxonomy" id="637577"/>
    <lineage>
        <taxon>Bacteria</taxon>
        <taxon>Pseudomonadati</taxon>
        <taxon>Pseudomonadota</taxon>
        <taxon>Gammaproteobacteria</taxon>
        <taxon>Lysobacterales</taxon>
        <taxon>Rhodanobacteraceae</taxon>
        <taxon>Luteibacter</taxon>
    </lineage>
</organism>
<dbReference type="InterPro" id="IPR011109">
    <property type="entry name" value="DNA_bind_recombinase_dom"/>
</dbReference>